<comment type="caution">
    <text evidence="3">The sequence shown here is derived from an EMBL/GenBank/DDBJ whole genome shotgun (WGS) entry which is preliminary data.</text>
</comment>
<dbReference type="Proteomes" id="UP001551675">
    <property type="component" value="Unassembled WGS sequence"/>
</dbReference>
<organism evidence="3 4">
    <name type="scientific">Microtetraspora glauca</name>
    <dbReference type="NCBI Taxonomy" id="1996"/>
    <lineage>
        <taxon>Bacteria</taxon>
        <taxon>Bacillati</taxon>
        <taxon>Actinomycetota</taxon>
        <taxon>Actinomycetes</taxon>
        <taxon>Streptosporangiales</taxon>
        <taxon>Streptosporangiaceae</taxon>
        <taxon>Microtetraspora</taxon>
    </lineage>
</organism>
<dbReference type="GO" id="GO:0016757">
    <property type="term" value="F:glycosyltransferase activity"/>
    <property type="evidence" value="ECO:0007669"/>
    <property type="project" value="UniProtKB-KW"/>
</dbReference>
<keyword evidence="1 3" id="KW-0328">Glycosyltransferase</keyword>
<dbReference type="RefSeq" id="WP_358138505.1">
    <property type="nucleotide sequence ID" value="NZ_JBFALK010000020.1"/>
</dbReference>
<sequence length="315" mass="33096">MALERERAEPPGDPEPPARPALLVLRGLGLGDLLTAVPALRALRRAFPGHRLMLAAPARLAELLPLIGGVDDLLDVRGPGPVGLPAPYGVPDVAVNLHGRGPQSTAALRRTRPGVLLAHAPEEGGPPWRELHEVRRWCAFLEWYGIHADPEDLAIRAPGGSRGPAEVVVHPGAASLARRWPPERFARVAAELPGVVITGVERELGLRVAALAGLPEERVLRTGLLELAEVVAGARLVICGDTGMAHLATALGTPSVVLFGPMSPALWGPPPGGRHVALWKGRRGDPHGTRPDPGLLEIGVPDVLDAALGLLEVSV</sequence>
<dbReference type="InterPro" id="IPR051199">
    <property type="entry name" value="LPS_LOS_Heptosyltrfase"/>
</dbReference>
<protein>
    <submittedName>
        <fullName evidence="3">Glycosyltransferase family 9 protein</fullName>
        <ecNumber evidence="3">2.4.-.-</ecNumber>
    </submittedName>
</protein>
<evidence type="ECO:0000313" key="3">
    <source>
        <dbReference type="EMBL" id="MEV0973040.1"/>
    </source>
</evidence>
<dbReference type="PANTHER" id="PTHR30160">
    <property type="entry name" value="TETRAACYLDISACCHARIDE 4'-KINASE-RELATED"/>
    <property type="match status" value="1"/>
</dbReference>
<accession>A0ABV3GN53</accession>
<dbReference type="PANTHER" id="PTHR30160:SF1">
    <property type="entry name" value="LIPOPOLYSACCHARIDE 1,2-N-ACETYLGLUCOSAMINETRANSFERASE-RELATED"/>
    <property type="match status" value="1"/>
</dbReference>
<reference evidence="3 4" key="1">
    <citation type="submission" date="2024-06" db="EMBL/GenBank/DDBJ databases">
        <title>The Natural Products Discovery Center: Release of the First 8490 Sequenced Strains for Exploring Actinobacteria Biosynthetic Diversity.</title>
        <authorList>
            <person name="Kalkreuter E."/>
            <person name="Kautsar S.A."/>
            <person name="Yang D."/>
            <person name="Bader C.D."/>
            <person name="Teijaro C.N."/>
            <person name="Fluegel L."/>
            <person name="Davis C.M."/>
            <person name="Simpson J.R."/>
            <person name="Lauterbach L."/>
            <person name="Steele A.D."/>
            <person name="Gui C."/>
            <person name="Meng S."/>
            <person name="Li G."/>
            <person name="Viehrig K."/>
            <person name="Ye F."/>
            <person name="Su P."/>
            <person name="Kiefer A.F."/>
            <person name="Nichols A."/>
            <person name="Cepeda A.J."/>
            <person name="Yan W."/>
            <person name="Fan B."/>
            <person name="Jiang Y."/>
            <person name="Adhikari A."/>
            <person name="Zheng C.-J."/>
            <person name="Schuster L."/>
            <person name="Cowan T.M."/>
            <person name="Smanski M.J."/>
            <person name="Chevrette M.G."/>
            <person name="De Carvalho L.P.S."/>
            <person name="Shen B."/>
        </authorList>
    </citation>
    <scope>NUCLEOTIDE SEQUENCE [LARGE SCALE GENOMIC DNA]</scope>
    <source>
        <strain evidence="3 4">NPDC050100</strain>
    </source>
</reference>
<keyword evidence="2 3" id="KW-0808">Transferase</keyword>
<dbReference type="CDD" id="cd03789">
    <property type="entry name" value="GT9_LPS_heptosyltransferase"/>
    <property type="match status" value="1"/>
</dbReference>
<evidence type="ECO:0000313" key="4">
    <source>
        <dbReference type="Proteomes" id="UP001551675"/>
    </source>
</evidence>
<dbReference type="EC" id="2.4.-.-" evidence="3"/>
<dbReference type="EMBL" id="JBFALK010000020">
    <property type="protein sequence ID" value="MEV0973040.1"/>
    <property type="molecule type" value="Genomic_DNA"/>
</dbReference>
<dbReference type="InterPro" id="IPR002201">
    <property type="entry name" value="Glyco_trans_9"/>
</dbReference>
<gene>
    <name evidence="3" type="ORF">AB0I59_30920</name>
</gene>
<dbReference type="SUPFAM" id="SSF53756">
    <property type="entry name" value="UDP-Glycosyltransferase/glycogen phosphorylase"/>
    <property type="match status" value="1"/>
</dbReference>
<evidence type="ECO:0000256" key="1">
    <source>
        <dbReference type="ARBA" id="ARBA00022676"/>
    </source>
</evidence>
<evidence type="ECO:0000256" key="2">
    <source>
        <dbReference type="ARBA" id="ARBA00022679"/>
    </source>
</evidence>
<keyword evidence="4" id="KW-1185">Reference proteome</keyword>
<dbReference type="Pfam" id="PF01075">
    <property type="entry name" value="Glyco_transf_9"/>
    <property type="match status" value="1"/>
</dbReference>
<proteinExistence type="predicted"/>
<dbReference type="Gene3D" id="3.40.50.2000">
    <property type="entry name" value="Glycogen Phosphorylase B"/>
    <property type="match status" value="2"/>
</dbReference>
<name>A0ABV3GN53_MICGL</name>